<dbReference type="RefSeq" id="WP_160618293.1">
    <property type="nucleotide sequence ID" value="NZ_CP047652.1"/>
</dbReference>
<reference evidence="1 2" key="1">
    <citation type="submission" date="2020-01" db="EMBL/GenBank/DDBJ databases">
        <title>Genome sequencing of strain KACC 21507.</title>
        <authorList>
            <person name="Heo J."/>
            <person name="Kim S.-J."/>
            <person name="Kim J.-S."/>
            <person name="Hong S.-B."/>
            <person name="Kwon S.-W."/>
        </authorList>
    </citation>
    <scope>NUCLEOTIDE SEQUENCE [LARGE SCALE GENOMIC DNA]</scope>
    <source>
        <strain evidence="1 2">KACC 21507</strain>
    </source>
</reference>
<evidence type="ECO:0000313" key="1">
    <source>
        <dbReference type="EMBL" id="QHI95215.1"/>
    </source>
</evidence>
<evidence type="ECO:0000313" key="2">
    <source>
        <dbReference type="Proteomes" id="UP000463975"/>
    </source>
</evidence>
<name>A0A6P1N9H8_9PROT</name>
<organism evidence="1 2">
    <name type="scientific">Aristophania vespae</name>
    <dbReference type="NCBI Taxonomy" id="2697033"/>
    <lineage>
        <taxon>Bacteria</taxon>
        <taxon>Pseudomonadati</taxon>
        <taxon>Pseudomonadota</taxon>
        <taxon>Alphaproteobacteria</taxon>
        <taxon>Acetobacterales</taxon>
        <taxon>Acetobacteraceae</taxon>
        <taxon>Aristophania</taxon>
    </lineage>
</organism>
<dbReference type="AlphaFoldDB" id="A0A6P1N9H8"/>
<protein>
    <submittedName>
        <fullName evidence="1">Uncharacterized protein</fullName>
    </submittedName>
</protein>
<keyword evidence="2" id="KW-1185">Reference proteome</keyword>
<proteinExistence type="predicted"/>
<accession>A0A6P1N9H8</accession>
<sequence>MADMNPDFLSKDSPRNMVDDLVGYASNCLLAYLRNDPKSLVQESAVFLKAIETLWVQHGISEQDVWEEMSQRILLSETLLKRGIRARKGGPYRSTKLP</sequence>
<dbReference type="KEGG" id="bomb:GT348_02000"/>
<dbReference type="Proteomes" id="UP000463975">
    <property type="component" value="Chromosome"/>
</dbReference>
<gene>
    <name evidence="1" type="ORF">GT348_02000</name>
</gene>
<dbReference type="EMBL" id="CP047652">
    <property type="protein sequence ID" value="QHI95215.1"/>
    <property type="molecule type" value="Genomic_DNA"/>
</dbReference>